<dbReference type="RefSeq" id="WP_301164246.1">
    <property type="nucleotide sequence ID" value="NZ_JAUHTR010000001.1"/>
</dbReference>
<dbReference type="Proteomes" id="UP001172721">
    <property type="component" value="Unassembled WGS sequence"/>
</dbReference>
<accession>A0ABT8HQY4</accession>
<reference evidence="1" key="1">
    <citation type="submission" date="2023-07" db="EMBL/GenBank/DDBJ databases">
        <title>Fictibacillus sp. isolated from freshwater pond.</title>
        <authorList>
            <person name="Kirdat K."/>
            <person name="Bhat A."/>
            <person name="Mourya A."/>
            <person name="Yadav A."/>
        </authorList>
    </citation>
    <scope>NUCLEOTIDE SEQUENCE</scope>
    <source>
        <strain evidence="1">NE201</strain>
    </source>
</reference>
<protein>
    <submittedName>
        <fullName evidence="1">Uncharacterized protein</fullName>
    </submittedName>
</protein>
<proteinExistence type="predicted"/>
<evidence type="ECO:0000313" key="1">
    <source>
        <dbReference type="EMBL" id="MDN4523185.1"/>
    </source>
</evidence>
<evidence type="ECO:0000313" key="2">
    <source>
        <dbReference type="Proteomes" id="UP001172721"/>
    </source>
</evidence>
<keyword evidence="2" id="KW-1185">Reference proteome</keyword>
<comment type="caution">
    <text evidence="1">The sequence shown here is derived from an EMBL/GenBank/DDBJ whole genome shotgun (WGS) entry which is preliminary data.</text>
</comment>
<sequence>MASKKIELVEVTVEGQVFQAKECTGCEELKLLEEYHASKSGLGGKRSICKACIKKYQKQNKDKMYEATQRYYEKNKEEISLKSRIRNKKKMELANPNYVPRNNWPKELIIETIQQRYKSGEKLNNTYMNINHGGLYGTAIYIFGSWKKAITEAGINYDDVKDDTRNAIRIGLEFEAILEEILFAIDLDIERNKKIGSFIPDFTLNSFQGHYIDAKLRFDSYSTSGTIKKYKDEADVLTIIYLEGSKKKASGNVRVISVYEYMDRYLEDEALKEEFTARLKELESRL</sequence>
<gene>
    <name evidence="1" type="ORF">QYB97_01800</name>
</gene>
<name>A0ABT8HQY4_9BACL</name>
<organism evidence="1 2">
    <name type="scientific">Fictibacillus fluitans</name>
    <dbReference type="NCBI Taxonomy" id="3058422"/>
    <lineage>
        <taxon>Bacteria</taxon>
        <taxon>Bacillati</taxon>
        <taxon>Bacillota</taxon>
        <taxon>Bacilli</taxon>
        <taxon>Bacillales</taxon>
        <taxon>Fictibacillaceae</taxon>
        <taxon>Fictibacillus</taxon>
    </lineage>
</organism>
<dbReference type="EMBL" id="JAUHTR010000001">
    <property type="protein sequence ID" value="MDN4523185.1"/>
    <property type="molecule type" value="Genomic_DNA"/>
</dbReference>